<dbReference type="Proteomes" id="UP000726170">
    <property type="component" value="Unassembled WGS sequence"/>
</dbReference>
<dbReference type="PANTHER" id="PTHR30535">
    <property type="entry name" value="VITAMIN B12-BINDING PROTEIN"/>
    <property type="match status" value="1"/>
</dbReference>
<accession>A0ABS6EHW0</accession>
<gene>
    <name evidence="4" type="ORF">KQI86_10290</name>
</gene>
<dbReference type="Pfam" id="PF01497">
    <property type="entry name" value="Peripla_BP_2"/>
    <property type="match status" value="1"/>
</dbReference>
<comment type="caution">
    <text evidence="4">The sequence shown here is derived from an EMBL/GenBank/DDBJ whole genome shotgun (WGS) entry which is preliminary data.</text>
</comment>
<dbReference type="RefSeq" id="WP_216439182.1">
    <property type="nucleotide sequence ID" value="NZ_JAHLQF010000002.1"/>
</dbReference>
<feature type="signal peptide" evidence="2">
    <location>
        <begin position="1"/>
        <end position="22"/>
    </location>
</feature>
<protein>
    <submittedName>
        <fullName evidence="4">ABC transporter substrate-binding protein</fullName>
    </submittedName>
</protein>
<feature type="chain" id="PRO_5046347391" evidence="2">
    <location>
        <begin position="23"/>
        <end position="364"/>
    </location>
</feature>
<comment type="similarity">
    <text evidence="1">Belongs to the bacterial solute-binding protein 8 family.</text>
</comment>
<dbReference type="EMBL" id="JAHLQF010000002">
    <property type="protein sequence ID" value="MBU5484722.1"/>
    <property type="molecule type" value="Genomic_DNA"/>
</dbReference>
<dbReference type="PROSITE" id="PS51257">
    <property type="entry name" value="PROKAR_LIPOPROTEIN"/>
    <property type="match status" value="1"/>
</dbReference>
<proteinExistence type="inferred from homology"/>
<organism evidence="4 5">
    <name type="scientific">Clostridium mobile</name>
    <dbReference type="NCBI Taxonomy" id="2841512"/>
    <lineage>
        <taxon>Bacteria</taxon>
        <taxon>Bacillati</taxon>
        <taxon>Bacillota</taxon>
        <taxon>Clostridia</taxon>
        <taxon>Eubacteriales</taxon>
        <taxon>Clostridiaceae</taxon>
        <taxon>Clostridium</taxon>
    </lineage>
</organism>
<evidence type="ECO:0000313" key="5">
    <source>
        <dbReference type="Proteomes" id="UP000726170"/>
    </source>
</evidence>
<evidence type="ECO:0000259" key="3">
    <source>
        <dbReference type="PROSITE" id="PS50983"/>
    </source>
</evidence>
<dbReference type="InterPro" id="IPR050902">
    <property type="entry name" value="ABC_Transporter_SBP"/>
</dbReference>
<keyword evidence="2" id="KW-0732">Signal</keyword>
<evidence type="ECO:0000256" key="1">
    <source>
        <dbReference type="ARBA" id="ARBA00008814"/>
    </source>
</evidence>
<evidence type="ECO:0000313" key="4">
    <source>
        <dbReference type="EMBL" id="MBU5484722.1"/>
    </source>
</evidence>
<dbReference type="InterPro" id="IPR002491">
    <property type="entry name" value="ABC_transptr_periplasmic_BD"/>
</dbReference>
<sequence length="364" mass="41060">MKKIFKTIAMICIFATIFIAGCSNNSKPSAAENQPMIIKDMAGREIKIDKEIKKIFGTSPAGSIMLYSLAPDKLIGWNVKLTEEEKAFIPDKYKNLPVLGGWMGKNATGNAEAILKEEPDLIVHASEINDKEISTATRIQEQLGIPVIIVDTSIINSDKAYKFLGEVIEEEAKAEELMSYCRKTLDGAKELTEKIPQEERVRVYYAQGIKGLESEPKDSVRSEILNIAGGENVISSSPNKSSYGHSQISLEQLIALNPEVILTRGNIENGKINSPYNMILNDSNWKSIEAVKNKRVYEVPQVPFNWFDRPTSVNRIIGIKWLSNLLYEDMANINIKEEVKEFYKIFYHYDLTNKELNEIMVNSK</sequence>
<keyword evidence="5" id="KW-1185">Reference proteome</keyword>
<feature type="domain" description="Fe/B12 periplasmic-binding" evidence="3">
    <location>
        <begin position="54"/>
        <end position="330"/>
    </location>
</feature>
<dbReference type="PANTHER" id="PTHR30535:SF34">
    <property type="entry name" value="MOLYBDATE-BINDING PROTEIN MOLA"/>
    <property type="match status" value="1"/>
</dbReference>
<evidence type="ECO:0000256" key="2">
    <source>
        <dbReference type="SAM" id="SignalP"/>
    </source>
</evidence>
<name>A0ABS6EHW0_9CLOT</name>
<reference evidence="4 5" key="1">
    <citation type="submission" date="2021-06" db="EMBL/GenBank/DDBJ databases">
        <authorList>
            <person name="Sun Q."/>
            <person name="Li D."/>
        </authorList>
    </citation>
    <scope>NUCLEOTIDE SEQUENCE [LARGE SCALE GENOMIC DNA]</scope>
    <source>
        <strain evidence="4 5">MSJ-11</strain>
    </source>
</reference>
<dbReference type="PROSITE" id="PS50983">
    <property type="entry name" value="FE_B12_PBP"/>
    <property type="match status" value="1"/>
</dbReference>